<evidence type="ECO:0000313" key="5">
    <source>
        <dbReference type="Proteomes" id="UP000254230"/>
    </source>
</evidence>
<dbReference type="RefSeq" id="WP_058474703.1">
    <property type="nucleotide sequence ID" value="NZ_CAAAIL010000001.1"/>
</dbReference>
<reference evidence="2 4" key="1">
    <citation type="submission" date="2015-11" db="EMBL/GenBank/DDBJ databases">
        <title>Genomic analysis of 38 Legionella species identifies large and diverse effector repertoires.</title>
        <authorList>
            <person name="Burstein D."/>
            <person name="Amaro F."/>
            <person name="Zusman T."/>
            <person name="Lifshitz Z."/>
            <person name="Cohen O."/>
            <person name="Gilbert J.A."/>
            <person name="Pupko T."/>
            <person name="Shuman H.A."/>
            <person name="Segal G."/>
        </authorList>
    </citation>
    <scope>NUCLEOTIDE SEQUENCE [LARGE SCALE GENOMIC DNA]</scope>
    <source>
        <strain evidence="2 4">ATCC 49507</strain>
    </source>
</reference>
<dbReference type="Pfam" id="PF09933">
    <property type="entry name" value="DUF2165"/>
    <property type="match status" value="1"/>
</dbReference>
<dbReference type="OrthoDB" id="7618855at2"/>
<dbReference type="STRING" id="45072.Lqua_2572"/>
<proteinExistence type="predicted"/>
<protein>
    <submittedName>
        <fullName evidence="3">Transmembrane protein</fullName>
    </submittedName>
</protein>
<reference evidence="3 5" key="2">
    <citation type="submission" date="2018-06" db="EMBL/GenBank/DDBJ databases">
        <authorList>
            <consortium name="Pathogen Informatics"/>
            <person name="Doyle S."/>
        </authorList>
    </citation>
    <scope>NUCLEOTIDE SEQUENCE [LARGE SCALE GENOMIC DNA]</scope>
    <source>
        <strain evidence="3 5">NCTC12376</strain>
    </source>
</reference>
<dbReference type="Proteomes" id="UP000054639">
    <property type="component" value="Unassembled WGS sequence"/>
</dbReference>
<feature type="transmembrane region" description="Helical" evidence="1">
    <location>
        <begin position="64"/>
        <end position="85"/>
    </location>
</feature>
<sequence>MMIRLSKIVLVAAVAFYCLLTAFGNITDFSSNLPAVEKALSMKDIFPGSKITYRAITNPELQHAAYIGIITLETLTTLLCALGAWKLFRARKKEASVFNHAKNWSVAGLTLGFLTWQVVFMSIGGEWFGMWMSPMLNNAITTAFHIFIMILAVLIYLVIKDE</sequence>
<keyword evidence="1" id="KW-0472">Membrane</keyword>
<keyword evidence="1" id="KW-1133">Transmembrane helix</keyword>
<organism evidence="3 5">
    <name type="scientific">Legionella quateirensis</name>
    <dbReference type="NCBI Taxonomy" id="45072"/>
    <lineage>
        <taxon>Bacteria</taxon>
        <taxon>Pseudomonadati</taxon>
        <taxon>Pseudomonadota</taxon>
        <taxon>Gammaproteobacteria</taxon>
        <taxon>Legionellales</taxon>
        <taxon>Legionellaceae</taxon>
        <taxon>Legionella</taxon>
    </lineage>
</organism>
<evidence type="ECO:0000313" key="4">
    <source>
        <dbReference type="Proteomes" id="UP000054639"/>
    </source>
</evidence>
<name>A0A378L3N0_9GAMM</name>
<evidence type="ECO:0000313" key="2">
    <source>
        <dbReference type="EMBL" id="KTD46469.1"/>
    </source>
</evidence>
<gene>
    <name evidence="2" type="ORF">Lqua_2572</name>
    <name evidence="3" type="ORF">NCTC12376_02571</name>
</gene>
<dbReference type="Proteomes" id="UP000254230">
    <property type="component" value="Unassembled WGS sequence"/>
</dbReference>
<feature type="transmembrane region" description="Helical" evidence="1">
    <location>
        <begin position="106"/>
        <end position="128"/>
    </location>
</feature>
<evidence type="ECO:0000313" key="3">
    <source>
        <dbReference type="EMBL" id="STY18750.1"/>
    </source>
</evidence>
<accession>A0A378L3N0</accession>
<keyword evidence="4" id="KW-1185">Reference proteome</keyword>
<evidence type="ECO:0000256" key="1">
    <source>
        <dbReference type="SAM" id="Phobius"/>
    </source>
</evidence>
<dbReference type="InterPro" id="IPR018681">
    <property type="entry name" value="DUF2165_transmembrane"/>
</dbReference>
<feature type="transmembrane region" description="Helical" evidence="1">
    <location>
        <begin position="140"/>
        <end position="159"/>
    </location>
</feature>
<dbReference type="EMBL" id="UGOW01000001">
    <property type="protein sequence ID" value="STY18750.1"/>
    <property type="molecule type" value="Genomic_DNA"/>
</dbReference>
<dbReference type="EMBL" id="LNYR01000034">
    <property type="protein sequence ID" value="KTD46469.1"/>
    <property type="molecule type" value="Genomic_DNA"/>
</dbReference>
<dbReference type="AlphaFoldDB" id="A0A378L3N0"/>
<keyword evidence="1 3" id="KW-0812">Transmembrane</keyword>